<dbReference type="EMBL" id="CAJRAY010000068">
    <property type="protein sequence ID" value="CAG5089637.1"/>
    <property type="molecule type" value="Genomic_DNA"/>
</dbReference>
<dbReference type="SUPFAM" id="SSF46894">
    <property type="entry name" value="C-terminal effector domain of the bipartite response regulators"/>
    <property type="match status" value="1"/>
</dbReference>
<evidence type="ECO:0000259" key="4">
    <source>
        <dbReference type="PROSITE" id="PS50043"/>
    </source>
</evidence>
<evidence type="ECO:0000256" key="1">
    <source>
        <dbReference type="ARBA" id="ARBA00023015"/>
    </source>
</evidence>
<dbReference type="Gene3D" id="1.10.10.10">
    <property type="entry name" value="Winged helix-like DNA-binding domain superfamily/Winged helix DNA-binding domain"/>
    <property type="match status" value="1"/>
</dbReference>
<dbReference type="Pfam" id="PF00196">
    <property type="entry name" value="GerE"/>
    <property type="match status" value="1"/>
</dbReference>
<organism evidence="5 6">
    <name type="scientific">Thermobacillus xylanilyticus</name>
    <dbReference type="NCBI Taxonomy" id="76633"/>
    <lineage>
        <taxon>Bacteria</taxon>
        <taxon>Bacillati</taxon>
        <taxon>Bacillota</taxon>
        <taxon>Bacilli</taxon>
        <taxon>Bacillales</taxon>
        <taxon>Paenibacillaceae</taxon>
        <taxon>Thermobacillus</taxon>
    </lineage>
</organism>
<dbReference type="InterPro" id="IPR029016">
    <property type="entry name" value="GAF-like_dom_sf"/>
</dbReference>
<name>A0ABN7RZC5_THEXY</name>
<evidence type="ECO:0000313" key="5">
    <source>
        <dbReference type="EMBL" id="CAG5089637.1"/>
    </source>
</evidence>
<dbReference type="SMART" id="SM00421">
    <property type="entry name" value="HTH_LUXR"/>
    <property type="match status" value="1"/>
</dbReference>
<dbReference type="InterPro" id="IPR016032">
    <property type="entry name" value="Sig_transdc_resp-reg_C-effctor"/>
</dbReference>
<sequence length="275" mass="31503">MNVFQVCSSLAPRWVKKESLDPAVVVRWRHEVEQSGLDVDCATLTVRIGKEELRQTLRNNQLLLRAFEQALQEESLLAEWPHLLLLTDRRGVLLSVAGPQEVLDNARRIGIERGTRFDLQHAGLNAISMAVRLGKPVYLRGDEHDLRMFKDWSCMCMPIAADGQIHGFLDVSFPCREESPGTELALVEFYMRVLKERLARKCPKRRRIAMDRRFGEYGLSPREREIAYYWALNMGGLQIAALLGITESTVRSVIKNIYRKTGVSDKGQFMRKFLA</sequence>
<accession>A0ABN7RZC5</accession>
<dbReference type="Gene3D" id="3.30.450.40">
    <property type="match status" value="1"/>
</dbReference>
<dbReference type="RefSeq" id="WP_213485002.1">
    <property type="nucleotide sequence ID" value="NZ_CAJRAY010000068.1"/>
</dbReference>
<evidence type="ECO:0000256" key="2">
    <source>
        <dbReference type="ARBA" id="ARBA00023125"/>
    </source>
</evidence>
<proteinExistence type="predicted"/>
<comment type="caution">
    <text evidence="5">The sequence shown here is derived from an EMBL/GenBank/DDBJ whole genome shotgun (WGS) entry which is preliminary data.</text>
</comment>
<protein>
    <submittedName>
        <fullName evidence="5">LuxR</fullName>
    </submittedName>
</protein>
<evidence type="ECO:0000313" key="6">
    <source>
        <dbReference type="Proteomes" id="UP000681526"/>
    </source>
</evidence>
<dbReference type="Proteomes" id="UP000681526">
    <property type="component" value="Unassembled WGS sequence"/>
</dbReference>
<dbReference type="InterPro" id="IPR000792">
    <property type="entry name" value="Tscrpt_reg_LuxR_C"/>
</dbReference>
<keyword evidence="3" id="KW-0804">Transcription</keyword>
<gene>
    <name evidence="5" type="primary">txxe 2356-luxR</name>
    <name evidence="5" type="ORF">TXXE_13265</name>
</gene>
<dbReference type="PANTHER" id="PTHR44688:SF16">
    <property type="entry name" value="DNA-BINDING TRANSCRIPTIONAL ACTIVATOR DEVR_DOSR"/>
    <property type="match status" value="1"/>
</dbReference>
<keyword evidence="1" id="KW-0805">Transcription regulation</keyword>
<feature type="domain" description="HTH luxR-type" evidence="4">
    <location>
        <begin position="212"/>
        <end position="275"/>
    </location>
</feature>
<dbReference type="PANTHER" id="PTHR44688">
    <property type="entry name" value="DNA-BINDING TRANSCRIPTIONAL ACTIVATOR DEVR_DOSR"/>
    <property type="match status" value="1"/>
</dbReference>
<evidence type="ECO:0000256" key="3">
    <source>
        <dbReference type="ARBA" id="ARBA00023163"/>
    </source>
</evidence>
<reference evidence="5 6" key="1">
    <citation type="submission" date="2021-04" db="EMBL/GenBank/DDBJ databases">
        <authorList>
            <person name="Rakotoarivonina H."/>
        </authorList>
    </citation>
    <scope>NUCLEOTIDE SEQUENCE [LARGE SCALE GENOMIC DNA]</scope>
    <source>
        <strain evidence="5 6">XE</strain>
    </source>
</reference>
<dbReference type="CDD" id="cd06170">
    <property type="entry name" value="LuxR_C_like"/>
    <property type="match status" value="1"/>
</dbReference>
<dbReference type="InterPro" id="IPR036388">
    <property type="entry name" value="WH-like_DNA-bd_sf"/>
</dbReference>
<dbReference type="Pfam" id="PF01590">
    <property type="entry name" value="GAF"/>
    <property type="match status" value="1"/>
</dbReference>
<keyword evidence="6" id="KW-1185">Reference proteome</keyword>
<dbReference type="InterPro" id="IPR003018">
    <property type="entry name" value="GAF"/>
</dbReference>
<keyword evidence="2" id="KW-0238">DNA-binding</keyword>
<dbReference type="PROSITE" id="PS50043">
    <property type="entry name" value="HTH_LUXR_2"/>
    <property type="match status" value="1"/>
</dbReference>